<comment type="similarity">
    <text evidence="1">Belongs to the short-chain dehydrogenases/reductases (SDR) family.</text>
</comment>
<dbReference type="InterPro" id="IPR036291">
    <property type="entry name" value="NAD(P)-bd_dom_sf"/>
</dbReference>
<keyword evidence="3" id="KW-0560">Oxidoreductase</keyword>
<dbReference type="Gene3D" id="3.40.50.720">
    <property type="entry name" value="NAD(P)-binding Rossmann-like Domain"/>
    <property type="match status" value="1"/>
</dbReference>
<sequence length="401" mass="44193">MAEAATRYAVVTGANKGIGLEICRQLAANGVRVVLTARDEKRGLEALESLKGSGLSNLVFHQLDVGDPASISSIADFIKAQFGKLDILTTLSEATAKMENLLLLFYVRKEGPRFTGEKYVRNIEIEELIAFIVYLITIDAMSAILRGDRFTSCCNGCLKAGREYFLRNGGPLNSWKVNNAGIGGTVVTDPDALRSRIASAEAVGKVNWKEIMIEPFELVEECLKINYYGPKRMIEAFIPLLQLSDSPRIVNVSSSMGKLQLHSKDALIESTEQNIFNIKNEWAKAVLSDAENLTEERVDEVLNQFLKDFKEGLLEAKSWPSNLSAYTVSKAALNAYTRILARKYPTLCINCVCPGFVKTDLNYNSGILTIEEGAESPVRLALLPDGGPSGQFFVRKEVSEF</sequence>
<evidence type="ECO:0000313" key="5">
    <source>
        <dbReference type="Proteomes" id="UP000288805"/>
    </source>
</evidence>
<evidence type="ECO:0000256" key="2">
    <source>
        <dbReference type="ARBA" id="ARBA00022857"/>
    </source>
</evidence>
<evidence type="ECO:0000256" key="1">
    <source>
        <dbReference type="ARBA" id="ARBA00006484"/>
    </source>
</evidence>
<reference evidence="4 5" key="1">
    <citation type="journal article" date="2018" name="PLoS Genet.">
        <title>Population sequencing reveals clonal diversity and ancestral inbreeding in the grapevine cultivar Chardonnay.</title>
        <authorList>
            <person name="Roach M.J."/>
            <person name="Johnson D.L."/>
            <person name="Bohlmann J."/>
            <person name="van Vuuren H.J."/>
            <person name="Jones S.J."/>
            <person name="Pretorius I.S."/>
            <person name="Schmidt S.A."/>
            <person name="Borneman A.R."/>
        </authorList>
    </citation>
    <scope>NUCLEOTIDE SEQUENCE [LARGE SCALE GENOMIC DNA]</scope>
    <source>
        <strain evidence="5">cv. Chardonnay</strain>
        <tissue evidence="4">Leaf</tissue>
    </source>
</reference>
<gene>
    <name evidence="4" type="primary">SDR1_5</name>
    <name evidence="4" type="ORF">CK203_084941</name>
</gene>
<dbReference type="InterPro" id="IPR002347">
    <property type="entry name" value="SDR_fam"/>
</dbReference>
<dbReference type="PANTHER" id="PTHR43490:SF98">
    <property type="entry name" value="OS02G0640600 PROTEIN"/>
    <property type="match status" value="1"/>
</dbReference>
<proteinExistence type="inferred from homology"/>
<name>A0A438CXG9_VITVI</name>
<dbReference type="PROSITE" id="PS00061">
    <property type="entry name" value="ADH_SHORT"/>
    <property type="match status" value="1"/>
</dbReference>
<evidence type="ECO:0000313" key="4">
    <source>
        <dbReference type="EMBL" id="RVW27892.1"/>
    </source>
</evidence>
<comment type="caution">
    <text evidence="4">The sequence shown here is derived from an EMBL/GenBank/DDBJ whole genome shotgun (WGS) entry which is preliminary data.</text>
</comment>
<evidence type="ECO:0000256" key="3">
    <source>
        <dbReference type="ARBA" id="ARBA00023002"/>
    </source>
</evidence>
<organism evidence="4 5">
    <name type="scientific">Vitis vinifera</name>
    <name type="common">Grape</name>
    <dbReference type="NCBI Taxonomy" id="29760"/>
    <lineage>
        <taxon>Eukaryota</taxon>
        <taxon>Viridiplantae</taxon>
        <taxon>Streptophyta</taxon>
        <taxon>Embryophyta</taxon>
        <taxon>Tracheophyta</taxon>
        <taxon>Spermatophyta</taxon>
        <taxon>Magnoliopsida</taxon>
        <taxon>eudicotyledons</taxon>
        <taxon>Gunneridae</taxon>
        <taxon>Pentapetalae</taxon>
        <taxon>rosids</taxon>
        <taxon>Vitales</taxon>
        <taxon>Vitaceae</taxon>
        <taxon>Viteae</taxon>
        <taxon>Vitis</taxon>
    </lineage>
</organism>
<keyword evidence="2" id="KW-0521">NADP</keyword>
<dbReference type="Proteomes" id="UP000288805">
    <property type="component" value="Unassembled WGS sequence"/>
</dbReference>
<dbReference type="InterPro" id="IPR020904">
    <property type="entry name" value="Sc_DH/Rdtase_CS"/>
</dbReference>
<protein>
    <submittedName>
        <fullName evidence="4">(+)-neomenthol dehydrogenase</fullName>
    </submittedName>
</protein>
<dbReference type="Pfam" id="PF00106">
    <property type="entry name" value="adh_short"/>
    <property type="match status" value="1"/>
</dbReference>
<dbReference type="PANTHER" id="PTHR43490">
    <property type="entry name" value="(+)-NEOMENTHOL DEHYDROGENASE"/>
    <property type="match status" value="1"/>
</dbReference>
<dbReference type="AlphaFoldDB" id="A0A438CXG9"/>
<dbReference type="GO" id="GO:0016491">
    <property type="term" value="F:oxidoreductase activity"/>
    <property type="evidence" value="ECO:0007669"/>
    <property type="project" value="UniProtKB-KW"/>
</dbReference>
<dbReference type="SUPFAM" id="SSF51735">
    <property type="entry name" value="NAD(P)-binding Rossmann-fold domains"/>
    <property type="match status" value="1"/>
</dbReference>
<accession>A0A438CXG9</accession>
<dbReference type="EMBL" id="QGNW01001932">
    <property type="protein sequence ID" value="RVW27892.1"/>
    <property type="molecule type" value="Genomic_DNA"/>
</dbReference>